<dbReference type="EMBL" id="CAXJRC010000006">
    <property type="protein sequence ID" value="CAL2105401.1"/>
    <property type="molecule type" value="Genomic_DNA"/>
</dbReference>
<organism evidence="1 2">
    <name type="scientific">Tenacibaculum vairaonense</name>
    <dbReference type="NCBI Taxonomy" id="3137860"/>
    <lineage>
        <taxon>Bacteria</taxon>
        <taxon>Pseudomonadati</taxon>
        <taxon>Bacteroidota</taxon>
        <taxon>Flavobacteriia</taxon>
        <taxon>Flavobacteriales</taxon>
        <taxon>Flavobacteriaceae</taxon>
        <taxon>Tenacibaculum</taxon>
    </lineage>
</organism>
<evidence type="ECO:0000313" key="2">
    <source>
        <dbReference type="Proteomes" id="UP001497602"/>
    </source>
</evidence>
<accession>A0ABP1F4M4</accession>
<keyword evidence="2" id="KW-1185">Reference proteome</keyword>
<reference evidence="1 2" key="1">
    <citation type="submission" date="2024-05" db="EMBL/GenBank/DDBJ databases">
        <authorList>
            <person name="Duchaud E."/>
        </authorList>
    </citation>
    <scope>NUCLEOTIDE SEQUENCE [LARGE SCALE GENOMIC DNA]</scope>
    <source>
        <strain evidence="1">Ena-SAMPLE-TAB-13-05-2024-13:56:06:370-140305</strain>
    </source>
</reference>
<name>A0ABP1F4M4_9FLAO</name>
<gene>
    <name evidence="1" type="ORF">T190115A13A_150032</name>
</gene>
<dbReference type="Proteomes" id="UP001497602">
    <property type="component" value="Unassembled WGS sequence"/>
</dbReference>
<protein>
    <submittedName>
        <fullName evidence="1">Uncharacterized protein</fullName>
    </submittedName>
</protein>
<sequence length="48" mass="5788">MIKYTVTLWVKTNYNRYIKLIYLNTNQYFDLSTQIAKTNSFYLLGSQN</sequence>
<comment type="caution">
    <text evidence="1">The sequence shown here is derived from an EMBL/GenBank/DDBJ whole genome shotgun (WGS) entry which is preliminary data.</text>
</comment>
<proteinExistence type="predicted"/>
<evidence type="ECO:0000313" key="1">
    <source>
        <dbReference type="EMBL" id="CAL2105401.1"/>
    </source>
</evidence>